<sequence length="574" mass="63632">MMKSWIPLNPKQSASLAMGLFFTLAFLSFGGPSLIFNEGIYLLKSQQWANPGFLATDWYAGPASGQVHGLLFSIAIVPLWKIGLDAIAIALILRALETLLLAGVVLLILRHLQLPRTPAWLGLSLWVIAGQFGATGEWVIGGAEQKPFAYLSVLWGLYFALQSRWMAMAMALSLAVWLHILVGGWSALILFSVLLVQPGQIAPRAYGRAAALALLLVLPAVILSIQTLSQNEATGLGPLPPYQSLGQLMTLFRFPHHLDPTLFLPPKVLIRVGLITLGTYLALVLLPISKSAKTLFLGFSTGTLVLFGLGVGAFIQGHYAFLQLYPFRIADGFLPLFCYLFLPIALWVTLQYPLRRSLVQSSLLCVGVLISVGLLLAGVNDLPLRSILTLRPWAESLQLTPRNPKDQIMSWIRHNSPPESRFLVPPTWNNFLILAQRPAFVLTQAIPQNQQAWDWLYRLRLANNAQPFKQRGFAADQEVEANFRQLSPARLQCLAEQYQLQFYAVDRPRVDLQTQLVYQFGPYSLYNLQTLKINPSQSCDFQALSRTDLIPVPTLHVSAVQTVQTAPPLPYPPA</sequence>
<reference evidence="3 4" key="1">
    <citation type="journal article" date="2015" name="Genome Announc.">
        <title>Draft Genome Sequence of Filamentous Marine Cyanobacterium Lyngbya confervoides Strain BDU141951.</title>
        <authorList>
            <person name="Chandrababunaidu M.M."/>
            <person name="Sen D."/>
            <person name="Tripathy S."/>
        </authorList>
    </citation>
    <scope>NUCLEOTIDE SEQUENCE [LARGE SCALE GENOMIC DNA]</scope>
    <source>
        <strain evidence="3 4">BDU141951</strain>
    </source>
</reference>
<dbReference type="EMBL" id="JTHE03000103">
    <property type="protein sequence ID" value="MCM1984689.1"/>
    <property type="molecule type" value="Genomic_DNA"/>
</dbReference>
<feature type="transmembrane region" description="Helical" evidence="1">
    <location>
        <begin position="362"/>
        <end position="379"/>
    </location>
</feature>
<dbReference type="Pfam" id="PF20604">
    <property type="entry name" value="DUF6798"/>
    <property type="match status" value="1"/>
</dbReference>
<protein>
    <recommendedName>
        <fullName evidence="2">DUF6798 domain-containing protein</fullName>
    </recommendedName>
</protein>
<accession>A0ABD4T836</accession>
<dbReference type="Proteomes" id="UP000031561">
    <property type="component" value="Unassembled WGS sequence"/>
</dbReference>
<name>A0ABD4T836_9CYAN</name>
<feature type="transmembrane region" description="Helical" evidence="1">
    <location>
        <begin position="295"/>
        <end position="321"/>
    </location>
</feature>
<dbReference type="RefSeq" id="WP_166276788.1">
    <property type="nucleotide sequence ID" value="NZ_JTHE03000103.1"/>
</dbReference>
<comment type="caution">
    <text evidence="3">The sequence shown here is derived from an EMBL/GenBank/DDBJ whole genome shotgun (WGS) entry which is preliminary data.</text>
</comment>
<keyword evidence="4" id="KW-1185">Reference proteome</keyword>
<keyword evidence="1" id="KW-1133">Transmembrane helix</keyword>
<feature type="transmembrane region" description="Helical" evidence="1">
    <location>
        <begin position="148"/>
        <end position="168"/>
    </location>
</feature>
<gene>
    <name evidence="3" type="ORF">QQ91_0017845</name>
</gene>
<feature type="transmembrane region" description="Helical" evidence="1">
    <location>
        <begin position="87"/>
        <end position="108"/>
    </location>
</feature>
<feature type="domain" description="DUF6798" evidence="2">
    <location>
        <begin position="408"/>
        <end position="460"/>
    </location>
</feature>
<feature type="transmembrane region" description="Helical" evidence="1">
    <location>
        <begin position="333"/>
        <end position="350"/>
    </location>
</feature>
<dbReference type="AlphaFoldDB" id="A0ABD4T836"/>
<feature type="transmembrane region" description="Helical" evidence="1">
    <location>
        <begin position="268"/>
        <end position="288"/>
    </location>
</feature>
<evidence type="ECO:0000313" key="3">
    <source>
        <dbReference type="EMBL" id="MCM1984689.1"/>
    </source>
</evidence>
<keyword evidence="1" id="KW-0472">Membrane</keyword>
<feature type="transmembrane region" description="Helical" evidence="1">
    <location>
        <begin position="209"/>
        <end position="229"/>
    </location>
</feature>
<feature type="transmembrane region" description="Helical" evidence="1">
    <location>
        <begin position="174"/>
        <end position="197"/>
    </location>
</feature>
<feature type="transmembrane region" description="Helical" evidence="1">
    <location>
        <begin position="59"/>
        <end position="80"/>
    </location>
</feature>
<feature type="transmembrane region" description="Helical" evidence="1">
    <location>
        <begin position="120"/>
        <end position="141"/>
    </location>
</feature>
<evidence type="ECO:0000259" key="2">
    <source>
        <dbReference type="Pfam" id="PF20604"/>
    </source>
</evidence>
<proteinExistence type="predicted"/>
<evidence type="ECO:0000313" key="4">
    <source>
        <dbReference type="Proteomes" id="UP000031561"/>
    </source>
</evidence>
<evidence type="ECO:0000256" key="1">
    <source>
        <dbReference type="SAM" id="Phobius"/>
    </source>
</evidence>
<dbReference type="InterPro" id="IPR046477">
    <property type="entry name" value="DUF6798"/>
</dbReference>
<organism evidence="3 4">
    <name type="scientific">Lyngbya confervoides BDU141951</name>
    <dbReference type="NCBI Taxonomy" id="1574623"/>
    <lineage>
        <taxon>Bacteria</taxon>
        <taxon>Bacillati</taxon>
        <taxon>Cyanobacteriota</taxon>
        <taxon>Cyanophyceae</taxon>
        <taxon>Oscillatoriophycideae</taxon>
        <taxon>Oscillatoriales</taxon>
        <taxon>Microcoleaceae</taxon>
        <taxon>Lyngbya</taxon>
    </lineage>
</organism>
<keyword evidence="1" id="KW-0812">Transmembrane</keyword>